<evidence type="ECO:0000313" key="1">
    <source>
        <dbReference type="EMBL" id="SZF03223.1"/>
    </source>
</evidence>
<evidence type="ECO:0000313" key="2">
    <source>
        <dbReference type="Proteomes" id="UP000275772"/>
    </source>
</evidence>
<dbReference type="VEuPathDB" id="FungiDB:BLGHR1_14012"/>
<dbReference type="AlphaFoldDB" id="A0A383US95"/>
<dbReference type="EMBL" id="UNSH01000046">
    <property type="protein sequence ID" value="SZF03223.1"/>
    <property type="molecule type" value="Genomic_DNA"/>
</dbReference>
<protein>
    <submittedName>
        <fullName evidence="1">Uncharacterized protein</fullName>
    </submittedName>
</protein>
<reference evidence="1 2" key="1">
    <citation type="submission" date="2017-11" db="EMBL/GenBank/DDBJ databases">
        <authorList>
            <person name="Kracher B."/>
        </authorList>
    </citation>
    <scope>NUCLEOTIDE SEQUENCE [LARGE SCALE GENOMIC DNA]</scope>
    <source>
        <strain evidence="1 2">RACE1</strain>
    </source>
</reference>
<sequence length="92" mass="10976">MIYFAVEAHYHSFHLKASQRKLKQISSDFSHFCESTRLVAQLGNRYVLWRLTFNDFLSSYKNYIPDPHKKIRYKCLARFRTVPVGMTSNSWP</sequence>
<name>A0A383US95_BLUHO</name>
<dbReference type="Proteomes" id="UP000275772">
    <property type="component" value="Unassembled WGS sequence"/>
</dbReference>
<accession>A0A383US95</accession>
<proteinExistence type="predicted"/>
<organism evidence="1 2">
    <name type="scientific">Blumeria hordei</name>
    <name type="common">Barley powdery mildew</name>
    <name type="synonym">Blumeria graminis f. sp. hordei</name>
    <dbReference type="NCBI Taxonomy" id="2867405"/>
    <lineage>
        <taxon>Eukaryota</taxon>
        <taxon>Fungi</taxon>
        <taxon>Dikarya</taxon>
        <taxon>Ascomycota</taxon>
        <taxon>Pezizomycotina</taxon>
        <taxon>Leotiomycetes</taxon>
        <taxon>Erysiphales</taxon>
        <taxon>Erysiphaceae</taxon>
        <taxon>Blumeria</taxon>
    </lineage>
</organism>
<gene>
    <name evidence="1" type="ORF">BLGHR1_14012</name>
</gene>